<comment type="caution">
    <text evidence="1">The sequence shown here is derived from an EMBL/GenBank/DDBJ whole genome shotgun (WGS) entry which is preliminary data.</text>
</comment>
<protein>
    <submittedName>
        <fullName evidence="1">Uncharacterized protein</fullName>
    </submittedName>
</protein>
<accession>A0AAD4WIS4</accession>
<gene>
    <name evidence="1" type="ORF">L3X38_012082</name>
</gene>
<name>A0AAD4WIS4_PRUDU</name>
<organism evidence="1 2">
    <name type="scientific">Prunus dulcis</name>
    <name type="common">Almond</name>
    <name type="synonym">Amygdalus dulcis</name>
    <dbReference type="NCBI Taxonomy" id="3755"/>
    <lineage>
        <taxon>Eukaryota</taxon>
        <taxon>Viridiplantae</taxon>
        <taxon>Streptophyta</taxon>
        <taxon>Embryophyta</taxon>
        <taxon>Tracheophyta</taxon>
        <taxon>Spermatophyta</taxon>
        <taxon>Magnoliopsida</taxon>
        <taxon>eudicotyledons</taxon>
        <taxon>Gunneridae</taxon>
        <taxon>Pentapetalae</taxon>
        <taxon>rosids</taxon>
        <taxon>fabids</taxon>
        <taxon>Rosales</taxon>
        <taxon>Rosaceae</taxon>
        <taxon>Amygdaloideae</taxon>
        <taxon>Amygdaleae</taxon>
        <taxon>Prunus</taxon>
    </lineage>
</organism>
<dbReference type="EMBL" id="JAJFAZ020000002">
    <property type="protein sequence ID" value="KAI5344205.1"/>
    <property type="molecule type" value="Genomic_DNA"/>
</dbReference>
<proteinExistence type="predicted"/>
<reference evidence="1 2" key="1">
    <citation type="journal article" date="2022" name="G3 (Bethesda)">
        <title>Whole-genome sequence and methylome profiling of the almond [Prunus dulcis (Mill.) D.A. Webb] cultivar 'Nonpareil'.</title>
        <authorList>
            <person name="D'Amico-Willman K.M."/>
            <person name="Ouma W.Z."/>
            <person name="Meulia T."/>
            <person name="Sideli G.M."/>
            <person name="Gradziel T.M."/>
            <person name="Fresnedo-Ramirez J."/>
        </authorList>
    </citation>
    <scope>NUCLEOTIDE SEQUENCE [LARGE SCALE GENOMIC DNA]</scope>
    <source>
        <strain evidence="1">Clone GOH B32 T37-40</strain>
    </source>
</reference>
<dbReference type="Proteomes" id="UP001054821">
    <property type="component" value="Chromosome 2"/>
</dbReference>
<keyword evidence="2" id="KW-1185">Reference proteome</keyword>
<evidence type="ECO:0000313" key="1">
    <source>
        <dbReference type="EMBL" id="KAI5344205.1"/>
    </source>
</evidence>
<sequence>MEYQANTKQIKVEMARQFRYSWVQGQQLLEYRFVRDLDDYDDELGFDPVGYELFQVGTDVLGAAPNVASSIGSPRPVLGYTGFTSLVGFSTCAGPTLEAVPDLFDDAS</sequence>
<dbReference type="AlphaFoldDB" id="A0AAD4WIS4"/>
<evidence type="ECO:0000313" key="2">
    <source>
        <dbReference type="Proteomes" id="UP001054821"/>
    </source>
</evidence>